<dbReference type="OrthoDB" id="2011805at2759"/>
<dbReference type="Pfam" id="PF01451">
    <property type="entry name" value="LMWPc"/>
    <property type="match status" value="1"/>
</dbReference>
<feature type="compositionally biased region" description="Basic and acidic residues" evidence="2">
    <location>
        <begin position="29"/>
        <end position="44"/>
    </location>
</feature>
<evidence type="ECO:0000313" key="4">
    <source>
        <dbReference type="EMBL" id="EJK63855.1"/>
    </source>
</evidence>
<keyword evidence="1" id="KW-0059">Arsenical resistance</keyword>
<evidence type="ECO:0000256" key="1">
    <source>
        <dbReference type="ARBA" id="ARBA00022849"/>
    </source>
</evidence>
<sequence>MGLDTWTLWTVRALDCGLTQWTPQNKQPKSSDLRSWDVGDDDGKPAATAAGAARMCSPISGAGGEEGEKRGFLFLCVANSARSQMAEGLARSMCPPSVTVMSAGSEPATVNPMAIRAMSDAGIDILSHTSKSVLDVDPSDITTVITLCDLSRIRGLRAREIALAARGSRRGRGRPEEEELEAFVRVREQIRTKLGEFIDEKEWAV</sequence>
<reference evidence="4 5" key="1">
    <citation type="journal article" date="2012" name="Genome Biol.">
        <title>Genome and low-iron response of an oceanic diatom adapted to chronic iron limitation.</title>
        <authorList>
            <person name="Lommer M."/>
            <person name="Specht M."/>
            <person name="Roy A.S."/>
            <person name="Kraemer L."/>
            <person name="Andreson R."/>
            <person name="Gutowska M.A."/>
            <person name="Wolf J."/>
            <person name="Bergner S.V."/>
            <person name="Schilhabel M.B."/>
            <person name="Klostermeier U.C."/>
            <person name="Beiko R.G."/>
            <person name="Rosenstiel P."/>
            <person name="Hippler M."/>
            <person name="Laroche J."/>
        </authorList>
    </citation>
    <scope>NUCLEOTIDE SEQUENCE [LARGE SCALE GENOMIC DNA]</scope>
    <source>
        <strain evidence="4 5">CCMP1005</strain>
    </source>
</reference>
<organism evidence="4 5">
    <name type="scientific">Thalassiosira oceanica</name>
    <name type="common">Marine diatom</name>
    <dbReference type="NCBI Taxonomy" id="159749"/>
    <lineage>
        <taxon>Eukaryota</taxon>
        <taxon>Sar</taxon>
        <taxon>Stramenopiles</taxon>
        <taxon>Ochrophyta</taxon>
        <taxon>Bacillariophyta</taxon>
        <taxon>Coscinodiscophyceae</taxon>
        <taxon>Thalassiosirophycidae</taxon>
        <taxon>Thalassiosirales</taxon>
        <taxon>Thalassiosiraceae</taxon>
        <taxon>Thalassiosira</taxon>
    </lineage>
</organism>
<feature type="domain" description="Phosphotyrosine protein phosphatase I" evidence="3">
    <location>
        <begin position="70"/>
        <end position="200"/>
    </location>
</feature>
<dbReference type="GO" id="GO:0046685">
    <property type="term" value="P:response to arsenic-containing substance"/>
    <property type="evidence" value="ECO:0007669"/>
    <property type="project" value="UniProtKB-KW"/>
</dbReference>
<protein>
    <recommendedName>
        <fullName evidence="3">Phosphotyrosine protein phosphatase I domain-containing protein</fullName>
    </recommendedName>
</protein>
<accession>K0SES8</accession>
<dbReference type="Proteomes" id="UP000266841">
    <property type="component" value="Unassembled WGS sequence"/>
</dbReference>
<dbReference type="CDD" id="cd16345">
    <property type="entry name" value="LMWP_ArsC"/>
    <property type="match status" value="1"/>
</dbReference>
<keyword evidence="5" id="KW-1185">Reference proteome</keyword>
<dbReference type="EMBL" id="AGNL01017952">
    <property type="protein sequence ID" value="EJK63855.1"/>
    <property type="molecule type" value="Genomic_DNA"/>
</dbReference>
<dbReference type="Gene3D" id="3.40.50.2300">
    <property type="match status" value="1"/>
</dbReference>
<dbReference type="SMART" id="SM00226">
    <property type="entry name" value="LMWPc"/>
    <property type="match status" value="1"/>
</dbReference>
<evidence type="ECO:0000259" key="3">
    <source>
        <dbReference type="SMART" id="SM00226"/>
    </source>
</evidence>
<dbReference type="PANTHER" id="PTHR43428">
    <property type="entry name" value="ARSENATE REDUCTASE"/>
    <property type="match status" value="1"/>
</dbReference>
<feature type="region of interest" description="Disordered" evidence="2">
    <location>
        <begin position="22"/>
        <end position="51"/>
    </location>
</feature>
<dbReference type="SUPFAM" id="SSF52788">
    <property type="entry name" value="Phosphotyrosine protein phosphatases I"/>
    <property type="match status" value="1"/>
</dbReference>
<dbReference type="InterPro" id="IPR023485">
    <property type="entry name" value="Ptyr_pPase"/>
</dbReference>
<name>K0SES8_THAOC</name>
<gene>
    <name evidence="4" type="ORF">THAOC_15467</name>
</gene>
<comment type="caution">
    <text evidence="4">The sequence shown here is derived from an EMBL/GenBank/DDBJ whole genome shotgun (WGS) entry which is preliminary data.</text>
</comment>
<evidence type="ECO:0000313" key="5">
    <source>
        <dbReference type="Proteomes" id="UP000266841"/>
    </source>
</evidence>
<dbReference type="PANTHER" id="PTHR43428:SF1">
    <property type="entry name" value="ARSENATE REDUCTASE"/>
    <property type="match status" value="1"/>
</dbReference>
<dbReference type="InterPro" id="IPR036196">
    <property type="entry name" value="Ptyr_pPase_sf"/>
</dbReference>
<evidence type="ECO:0000256" key="2">
    <source>
        <dbReference type="SAM" id="MobiDB-lite"/>
    </source>
</evidence>
<dbReference type="AlphaFoldDB" id="K0SES8"/>
<proteinExistence type="predicted"/>
<dbReference type="eggNOG" id="ENOG502SAW9">
    <property type="taxonomic scope" value="Eukaryota"/>
</dbReference>